<dbReference type="PANTHER" id="PTHR24221:SF654">
    <property type="entry name" value="ATP-BINDING CASSETTE SUB-FAMILY B MEMBER 6"/>
    <property type="match status" value="1"/>
</dbReference>
<reference evidence="11" key="1">
    <citation type="submission" date="2021-05" db="EMBL/GenBank/DDBJ databases">
        <authorList>
            <person name="Arsene-Ploetze F."/>
        </authorList>
    </citation>
    <scope>NUCLEOTIDE SEQUENCE</scope>
    <source>
        <strain evidence="11">DSM 42138</strain>
    </source>
</reference>
<feature type="transmembrane region" description="Helical" evidence="8">
    <location>
        <begin position="164"/>
        <end position="184"/>
    </location>
</feature>
<dbReference type="Gene3D" id="1.20.1560.10">
    <property type="entry name" value="ABC transporter type 1, transmembrane domain"/>
    <property type="match status" value="1"/>
</dbReference>
<dbReference type="RefSeq" id="WP_251485570.1">
    <property type="nucleotide sequence ID" value="NZ_CAJSLV010000035.1"/>
</dbReference>
<evidence type="ECO:0000313" key="11">
    <source>
        <dbReference type="EMBL" id="CAG6391729.1"/>
    </source>
</evidence>
<dbReference type="PROSITE" id="PS50929">
    <property type="entry name" value="ABC_TM1F"/>
    <property type="match status" value="1"/>
</dbReference>
<dbReference type="EMBL" id="CAJSLV010000035">
    <property type="protein sequence ID" value="CAG6391729.1"/>
    <property type="molecule type" value="Genomic_DNA"/>
</dbReference>
<feature type="domain" description="ABC transporter" evidence="9">
    <location>
        <begin position="348"/>
        <end position="604"/>
    </location>
</feature>
<dbReference type="Proteomes" id="UP001152519">
    <property type="component" value="Unassembled WGS sequence"/>
</dbReference>
<keyword evidence="6 8" id="KW-0472">Membrane</keyword>
<feature type="compositionally biased region" description="Low complexity" evidence="7">
    <location>
        <begin position="612"/>
        <end position="626"/>
    </location>
</feature>
<dbReference type="PROSITE" id="PS50893">
    <property type="entry name" value="ABC_TRANSPORTER_2"/>
    <property type="match status" value="1"/>
</dbReference>
<name>A0A9W4DKI5_9ACTN</name>
<evidence type="ECO:0000256" key="1">
    <source>
        <dbReference type="ARBA" id="ARBA00004651"/>
    </source>
</evidence>
<dbReference type="GO" id="GO:0016887">
    <property type="term" value="F:ATP hydrolysis activity"/>
    <property type="evidence" value="ECO:0007669"/>
    <property type="project" value="InterPro"/>
</dbReference>
<keyword evidence="12" id="KW-1185">Reference proteome</keyword>
<feature type="transmembrane region" description="Helical" evidence="8">
    <location>
        <begin position="259"/>
        <end position="278"/>
    </location>
</feature>
<gene>
    <name evidence="11" type="ORF">SCOCK_130133</name>
</gene>
<dbReference type="GO" id="GO:0034040">
    <property type="term" value="F:ATPase-coupled lipid transmembrane transporter activity"/>
    <property type="evidence" value="ECO:0007669"/>
    <property type="project" value="TreeGrafter"/>
</dbReference>
<evidence type="ECO:0000256" key="6">
    <source>
        <dbReference type="ARBA" id="ARBA00023136"/>
    </source>
</evidence>
<feature type="domain" description="ABC transmembrane type-1" evidence="10">
    <location>
        <begin position="35"/>
        <end position="316"/>
    </location>
</feature>
<protein>
    <submittedName>
        <fullName evidence="11">ABC transporter ATP-binding protein</fullName>
    </submittedName>
</protein>
<dbReference type="SUPFAM" id="SSF52540">
    <property type="entry name" value="P-loop containing nucleoside triphosphate hydrolases"/>
    <property type="match status" value="1"/>
</dbReference>
<evidence type="ECO:0000256" key="8">
    <source>
        <dbReference type="SAM" id="Phobius"/>
    </source>
</evidence>
<accession>A0A9W4DKI5</accession>
<evidence type="ECO:0000259" key="9">
    <source>
        <dbReference type="PROSITE" id="PS50893"/>
    </source>
</evidence>
<dbReference type="PANTHER" id="PTHR24221">
    <property type="entry name" value="ATP-BINDING CASSETTE SUB-FAMILY B"/>
    <property type="match status" value="1"/>
</dbReference>
<dbReference type="InterPro" id="IPR011527">
    <property type="entry name" value="ABC1_TM_dom"/>
</dbReference>
<comment type="caution">
    <text evidence="11">The sequence shown here is derived from an EMBL/GenBank/DDBJ whole genome shotgun (WGS) entry which is preliminary data.</text>
</comment>
<dbReference type="AlphaFoldDB" id="A0A9W4DKI5"/>
<organism evidence="11 12">
    <name type="scientific">Actinacidiphila cocklensis</name>
    <dbReference type="NCBI Taxonomy" id="887465"/>
    <lineage>
        <taxon>Bacteria</taxon>
        <taxon>Bacillati</taxon>
        <taxon>Actinomycetota</taxon>
        <taxon>Actinomycetes</taxon>
        <taxon>Kitasatosporales</taxon>
        <taxon>Streptomycetaceae</taxon>
        <taxon>Actinacidiphila</taxon>
    </lineage>
</organism>
<dbReference type="PROSITE" id="PS00211">
    <property type="entry name" value="ABC_TRANSPORTER_1"/>
    <property type="match status" value="1"/>
</dbReference>
<keyword evidence="4 11" id="KW-0067">ATP-binding</keyword>
<evidence type="ECO:0000256" key="2">
    <source>
        <dbReference type="ARBA" id="ARBA00022692"/>
    </source>
</evidence>
<dbReference type="SMART" id="SM00382">
    <property type="entry name" value="AAA"/>
    <property type="match status" value="1"/>
</dbReference>
<feature type="transmembrane region" description="Helical" evidence="8">
    <location>
        <begin position="36"/>
        <end position="56"/>
    </location>
</feature>
<evidence type="ECO:0000256" key="4">
    <source>
        <dbReference type="ARBA" id="ARBA00022840"/>
    </source>
</evidence>
<feature type="region of interest" description="Disordered" evidence="7">
    <location>
        <begin position="612"/>
        <end position="635"/>
    </location>
</feature>
<feature type="transmembrane region" description="Helical" evidence="8">
    <location>
        <begin position="290"/>
        <end position="312"/>
    </location>
</feature>
<dbReference type="InterPro" id="IPR003439">
    <property type="entry name" value="ABC_transporter-like_ATP-bd"/>
</dbReference>
<keyword evidence="2 8" id="KW-0812">Transmembrane</keyword>
<dbReference type="GO" id="GO:0005886">
    <property type="term" value="C:plasma membrane"/>
    <property type="evidence" value="ECO:0007669"/>
    <property type="project" value="UniProtKB-SubCell"/>
</dbReference>
<dbReference type="GO" id="GO:0140359">
    <property type="term" value="F:ABC-type transporter activity"/>
    <property type="evidence" value="ECO:0007669"/>
    <property type="project" value="InterPro"/>
</dbReference>
<keyword evidence="3" id="KW-0547">Nucleotide-binding</keyword>
<feature type="transmembrane region" description="Helical" evidence="8">
    <location>
        <begin position="68"/>
        <end position="91"/>
    </location>
</feature>
<dbReference type="InterPro" id="IPR039421">
    <property type="entry name" value="Type_1_exporter"/>
</dbReference>
<keyword evidence="5 8" id="KW-1133">Transmembrane helix</keyword>
<dbReference type="InterPro" id="IPR017871">
    <property type="entry name" value="ABC_transporter-like_CS"/>
</dbReference>
<evidence type="ECO:0000256" key="3">
    <source>
        <dbReference type="ARBA" id="ARBA00022741"/>
    </source>
</evidence>
<sequence length="635" mass="66279">MASGRAAAAVRGLRTLTAALALYTRAAPLLAALRLVIVLATGLAPVATAWLTAALIDDLTAQRTGRVGTLALLLAGVGGAAALSGYVTAFVEREIGRRVSLAAQERLFAAVSRQRGLARLEDPGFHDRLRLAQQVSGAGPAALAEAALGVVQALLIVGGFTASLLTLSPLVTVLVLASTAPALAAQLTLVRKRGAMVLDTAPNLRRQTFYTLLLMDLRAAKEIRLYGLGGYFRGRMLTELRTAQRGESRVDRATLLTDGSLSLLTTGIAAAALYGVALRIAHGHGTAGDLAVLVAALAGLQGALAGVLAQIAGAGQVFTVFTHYTAILDAPADLTGTDAPPPGLRDGIRFEHVWFRYSAAGDWVLRDIDLTIGAGRSLALVGLNGAGKSTLVKLLCRLYEPTRGRVTWDGVDIRSLDPDLLRARIGAVFQDFMCYDLSAYDNIALGGLDRAAADPGAVERAATRAGVHPELAGLPAGYDTMLSLVFQDSRTPRGVPAAGRFGGVSLSGGQWQRVALARALLRSDADVLVLDEPSSGLDAEAEAEIHQRLRELRSGRTSLLISHRLGTVRDADRIVVLDGGRITEAGDHASLLAADGTYARLFRLQADGYRAAGTPGAGPREGAAPPVTAGQQPQL</sequence>
<dbReference type="Pfam" id="PF00005">
    <property type="entry name" value="ABC_tran"/>
    <property type="match status" value="1"/>
</dbReference>
<evidence type="ECO:0000256" key="5">
    <source>
        <dbReference type="ARBA" id="ARBA00022989"/>
    </source>
</evidence>
<comment type="subcellular location">
    <subcellularLocation>
        <location evidence="1">Cell membrane</location>
        <topology evidence="1">Multi-pass membrane protein</topology>
    </subcellularLocation>
</comment>
<proteinExistence type="predicted"/>
<dbReference type="InterPro" id="IPR003593">
    <property type="entry name" value="AAA+_ATPase"/>
</dbReference>
<evidence type="ECO:0000256" key="7">
    <source>
        <dbReference type="SAM" id="MobiDB-lite"/>
    </source>
</evidence>
<dbReference type="Pfam" id="PF00664">
    <property type="entry name" value="ABC_membrane"/>
    <property type="match status" value="1"/>
</dbReference>
<dbReference type="InterPro" id="IPR027417">
    <property type="entry name" value="P-loop_NTPase"/>
</dbReference>
<evidence type="ECO:0000313" key="12">
    <source>
        <dbReference type="Proteomes" id="UP001152519"/>
    </source>
</evidence>
<dbReference type="InterPro" id="IPR036640">
    <property type="entry name" value="ABC1_TM_sf"/>
</dbReference>
<dbReference type="SUPFAM" id="SSF90123">
    <property type="entry name" value="ABC transporter transmembrane region"/>
    <property type="match status" value="1"/>
</dbReference>
<dbReference type="GO" id="GO:0005524">
    <property type="term" value="F:ATP binding"/>
    <property type="evidence" value="ECO:0007669"/>
    <property type="project" value="UniProtKB-KW"/>
</dbReference>
<dbReference type="Gene3D" id="3.40.50.300">
    <property type="entry name" value="P-loop containing nucleotide triphosphate hydrolases"/>
    <property type="match status" value="1"/>
</dbReference>
<evidence type="ECO:0000259" key="10">
    <source>
        <dbReference type="PROSITE" id="PS50929"/>
    </source>
</evidence>